<gene>
    <name evidence="1" type="ORF">A2531_06075</name>
</gene>
<evidence type="ECO:0000313" key="1">
    <source>
        <dbReference type="EMBL" id="OGF41705.1"/>
    </source>
</evidence>
<dbReference type="Proteomes" id="UP000177579">
    <property type="component" value="Unassembled WGS sequence"/>
</dbReference>
<reference evidence="1 2" key="1">
    <citation type="journal article" date="2016" name="Nat. Commun.">
        <title>Thousands of microbial genomes shed light on interconnected biogeochemical processes in an aquifer system.</title>
        <authorList>
            <person name="Anantharaman K."/>
            <person name="Brown C.T."/>
            <person name="Hug L.A."/>
            <person name="Sharon I."/>
            <person name="Castelle C.J."/>
            <person name="Probst A.J."/>
            <person name="Thomas B.C."/>
            <person name="Singh A."/>
            <person name="Wilkins M.J."/>
            <person name="Karaoz U."/>
            <person name="Brodie E.L."/>
            <person name="Williams K.H."/>
            <person name="Hubbard S.S."/>
            <person name="Banfield J.F."/>
        </authorList>
    </citation>
    <scope>NUCLEOTIDE SEQUENCE [LARGE SCALE GENOMIC DNA]</scope>
</reference>
<accession>A0A1F5TRZ3</accession>
<comment type="caution">
    <text evidence="1">The sequence shown here is derived from an EMBL/GenBank/DDBJ whole genome shotgun (WGS) entry which is preliminary data.</text>
</comment>
<name>A0A1F5TRZ3_9BACT</name>
<evidence type="ECO:0000313" key="2">
    <source>
        <dbReference type="Proteomes" id="UP000177579"/>
    </source>
</evidence>
<organism evidence="1 2">
    <name type="scientific">Candidatus Falkowbacteria bacterium RIFOXYD2_FULL_34_120</name>
    <dbReference type="NCBI Taxonomy" id="1798007"/>
    <lineage>
        <taxon>Bacteria</taxon>
        <taxon>Candidatus Falkowiibacteriota</taxon>
    </lineage>
</organism>
<dbReference type="EMBL" id="MFGO01000006">
    <property type="protein sequence ID" value="OGF41705.1"/>
    <property type="molecule type" value="Genomic_DNA"/>
</dbReference>
<sequence length="139" mass="16384">MNKHKGLRGLLGEGAYNAAKEQTAKKLTNLKEVLFEAEEEKSIVPWNADQDFFHNDVVWFMRLDNRFMVEVRLLNDQLIPLSTKIYIFDHNNNDELIHSVPVGFMLLSHNKPTIDDIKFWQDQAANYIDRNILKRFDTY</sequence>
<proteinExistence type="predicted"/>
<dbReference type="AlphaFoldDB" id="A0A1F5TRZ3"/>
<protein>
    <submittedName>
        <fullName evidence="1">Uncharacterized protein</fullName>
    </submittedName>
</protein>